<protein>
    <submittedName>
        <fullName evidence="2">Uncharacterized protein</fullName>
    </submittedName>
</protein>
<proteinExistence type="predicted"/>
<reference evidence="2" key="2">
    <citation type="journal article" date="2023" name="IMA Fungus">
        <title>Comparative genomic study of the Penicillium genus elucidates a diverse pangenome and 15 lateral gene transfer events.</title>
        <authorList>
            <person name="Petersen C."/>
            <person name="Sorensen T."/>
            <person name="Nielsen M.R."/>
            <person name="Sondergaard T.E."/>
            <person name="Sorensen J.L."/>
            <person name="Fitzpatrick D.A."/>
            <person name="Frisvad J.C."/>
            <person name="Nielsen K.L."/>
        </authorList>
    </citation>
    <scope>NUCLEOTIDE SEQUENCE</scope>
    <source>
        <strain evidence="2">IBT 29677</strain>
    </source>
</reference>
<dbReference type="RefSeq" id="XP_056483032.1">
    <property type="nucleotide sequence ID" value="XM_056637002.1"/>
</dbReference>
<dbReference type="EMBL" id="JAPZBU010000011">
    <property type="protein sequence ID" value="KAJ5379246.1"/>
    <property type="molecule type" value="Genomic_DNA"/>
</dbReference>
<gene>
    <name evidence="2" type="ORF">N7509_012365</name>
</gene>
<keyword evidence="3" id="KW-1185">Reference proteome</keyword>
<feature type="compositionally biased region" description="Polar residues" evidence="1">
    <location>
        <begin position="1"/>
        <end position="18"/>
    </location>
</feature>
<accession>A0A9W9SII0</accession>
<dbReference type="AlphaFoldDB" id="A0A9W9SII0"/>
<dbReference type="Proteomes" id="UP001147747">
    <property type="component" value="Unassembled WGS sequence"/>
</dbReference>
<evidence type="ECO:0000313" key="3">
    <source>
        <dbReference type="Proteomes" id="UP001147747"/>
    </source>
</evidence>
<dbReference type="GeneID" id="81375982"/>
<feature type="region of interest" description="Disordered" evidence="1">
    <location>
        <begin position="1"/>
        <end position="31"/>
    </location>
</feature>
<sequence length="119" mass="13458">MAQSSQKLHSQNARPTNSKNEKNSKAMQSVRNCSYEGFRRITLRMGRSGGAPARQKDVPAPTVLKQKQKGAVNISKRYLTVQKSREDWLKCLRPRRYAGVAPVDGMDARRKAKSTKLRN</sequence>
<reference evidence="2" key="1">
    <citation type="submission" date="2022-12" db="EMBL/GenBank/DDBJ databases">
        <authorList>
            <person name="Petersen C."/>
        </authorList>
    </citation>
    <scope>NUCLEOTIDE SEQUENCE</scope>
    <source>
        <strain evidence="2">IBT 29677</strain>
    </source>
</reference>
<name>A0A9W9SII0_9EURO</name>
<comment type="caution">
    <text evidence="2">The sequence shown here is derived from an EMBL/GenBank/DDBJ whole genome shotgun (WGS) entry which is preliminary data.</text>
</comment>
<organism evidence="2 3">
    <name type="scientific">Penicillium cosmopolitanum</name>
    <dbReference type="NCBI Taxonomy" id="1131564"/>
    <lineage>
        <taxon>Eukaryota</taxon>
        <taxon>Fungi</taxon>
        <taxon>Dikarya</taxon>
        <taxon>Ascomycota</taxon>
        <taxon>Pezizomycotina</taxon>
        <taxon>Eurotiomycetes</taxon>
        <taxon>Eurotiomycetidae</taxon>
        <taxon>Eurotiales</taxon>
        <taxon>Aspergillaceae</taxon>
        <taxon>Penicillium</taxon>
    </lineage>
</organism>
<feature type="region of interest" description="Disordered" evidence="1">
    <location>
        <begin position="45"/>
        <end position="69"/>
    </location>
</feature>
<evidence type="ECO:0000313" key="2">
    <source>
        <dbReference type="EMBL" id="KAJ5379246.1"/>
    </source>
</evidence>
<evidence type="ECO:0000256" key="1">
    <source>
        <dbReference type="SAM" id="MobiDB-lite"/>
    </source>
</evidence>